<reference evidence="2" key="1">
    <citation type="journal article" date="2017" name="Parasit. Vectors">
        <title>Sialotranscriptomics of Rhipicephalus zambeziensis reveals intricate expression profiles of secretory proteins and suggests tight temporal transcriptional regulation during blood-feeding.</title>
        <authorList>
            <person name="de Castro M.H."/>
            <person name="de Klerk D."/>
            <person name="Pienaar R."/>
            <person name="Rees D.J.G."/>
            <person name="Mans B.J."/>
        </authorList>
    </citation>
    <scope>NUCLEOTIDE SEQUENCE</scope>
    <source>
        <tissue evidence="2">Salivary glands</tissue>
    </source>
</reference>
<keyword evidence="1" id="KW-0732">Signal</keyword>
<dbReference type="EMBL" id="GFPF01003766">
    <property type="protein sequence ID" value="MAA14912.1"/>
    <property type="molecule type" value="Transcribed_RNA"/>
</dbReference>
<evidence type="ECO:0000256" key="1">
    <source>
        <dbReference type="SAM" id="SignalP"/>
    </source>
</evidence>
<proteinExistence type="predicted"/>
<feature type="chain" id="PRO_5012781872" evidence="1">
    <location>
        <begin position="23"/>
        <end position="117"/>
    </location>
</feature>
<name>A0A224YM40_9ACAR</name>
<sequence>MQNMMTGWLSLAFLVAIAYVSGNTLPYGCNPVTSSSFKNTSRSLLGRFCEQLNGDAHPDWTWIGLNFKLPKCTLCCAGKSTTGPDIYYNISTLPEPVCASLKTKRKATRNSARSTKN</sequence>
<protein>
    <submittedName>
        <fullName evidence="2">Ixostatin</fullName>
    </submittedName>
</protein>
<evidence type="ECO:0000313" key="2">
    <source>
        <dbReference type="EMBL" id="MAA14912.1"/>
    </source>
</evidence>
<organism evidence="2">
    <name type="scientific">Rhipicephalus zambeziensis</name>
    <dbReference type="NCBI Taxonomy" id="60191"/>
    <lineage>
        <taxon>Eukaryota</taxon>
        <taxon>Metazoa</taxon>
        <taxon>Ecdysozoa</taxon>
        <taxon>Arthropoda</taxon>
        <taxon>Chelicerata</taxon>
        <taxon>Arachnida</taxon>
        <taxon>Acari</taxon>
        <taxon>Parasitiformes</taxon>
        <taxon>Ixodida</taxon>
        <taxon>Ixodoidea</taxon>
        <taxon>Ixodidae</taxon>
        <taxon>Rhipicephalinae</taxon>
        <taxon>Rhipicephalus</taxon>
        <taxon>Rhipicephalus</taxon>
    </lineage>
</organism>
<feature type="signal peptide" evidence="1">
    <location>
        <begin position="1"/>
        <end position="22"/>
    </location>
</feature>
<accession>A0A224YM40</accession>
<dbReference type="AlphaFoldDB" id="A0A224YM40"/>